<dbReference type="PANTHER" id="PTHR47441:SF3">
    <property type="entry name" value="RELEASE FACTOR GLUTAMINE METHYLTRANSFERASE"/>
    <property type="match status" value="1"/>
</dbReference>
<proteinExistence type="predicted"/>
<dbReference type="OrthoDB" id="269872at2759"/>
<keyword evidence="2" id="KW-0808">Transferase</keyword>
<reference evidence="8" key="4">
    <citation type="submission" date="2025-04" db="UniProtKB">
        <authorList>
            <consortium name="RefSeq"/>
        </authorList>
    </citation>
    <scope>IDENTIFICATION</scope>
    <source>
        <tissue evidence="8">Leaf</tissue>
    </source>
</reference>
<feature type="domain" description="Methyltransferase small" evidence="4">
    <location>
        <begin position="212"/>
        <end position="311"/>
    </location>
</feature>
<dbReference type="GO" id="GO:0008276">
    <property type="term" value="F:protein methyltransferase activity"/>
    <property type="evidence" value="ECO:0007669"/>
    <property type="project" value="InterPro"/>
</dbReference>
<dbReference type="PANTHER" id="PTHR47441">
    <property type="match status" value="1"/>
</dbReference>
<dbReference type="GO" id="GO:0008757">
    <property type="term" value="F:S-adenosylmethionine-dependent methyltransferase activity"/>
    <property type="evidence" value="ECO:0007669"/>
    <property type="project" value="UniProtKB-ARBA"/>
</dbReference>
<keyword evidence="1" id="KW-0489">Methyltransferase</keyword>
<dbReference type="RefSeq" id="XP_031404980.1">
    <property type="nucleotide sequence ID" value="XM_031549120.1"/>
</dbReference>
<dbReference type="GeneID" id="116213956"/>
<dbReference type="CDD" id="cd02440">
    <property type="entry name" value="AdoMet_MTases"/>
    <property type="match status" value="1"/>
</dbReference>
<evidence type="ECO:0000256" key="1">
    <source>
        <dbReference type="ARBA" id="ARBA00022603"/>
    </source>
</evidence>
<dbReference type="PROSITE" id="PS00092">
    <property type="entry name" value="N6_MTASE"/>
    <property type="match status" value="1"/>
</dbReference>
<dbReference type="Gene3D" id="3.40.50.150">
    <property type="entry name" value="Vaccinia Virus protein VP39"/>
    <property type="match status" value="1"/>
</dbReference>
<gene>
    <name evidence="8" type="primary">LOC116213956</name>
    <name evidence="5" type="ORF">CDL15_Pgr002303</name>
</gene>
<dbReference type="InterPro" id="IPR002052">
    <property type="entry name" value="DNA_methylase_N6_adenine_CS"/>
</dbReference>
<protein>
    <submittedName>
        <fullName evidence="8">Uncharacterized protein LOC116213956</fullName>
    </submittedName>
</protein>
<keyword evidence="7" id="KW-1185">Reference proteome</keyword>
<evidence type="ECO:0000313" key="8">
    <source>
        <dbReference type="RefSeq" id="XP_031404980.1"/>
    </source>
</evidence>
<dbReference type="GO" id="GO:0003676">
    <property type="term" value="F:nucleic acid binding"/>
    <property type="evidence" value="ECO:0007669"/>
    <property type="project" value="InterPro"/>
</dbReference>
<organism evidence="5 6">
    <name type="scientific">Punica granatum</name>
    <name type="common">Pomegranate</name>
    <dbReference type="NCBI Taxonomy" id="22663"/>
    <lineage>
        <taxon>Eukaryota</taxon>
        <taxon>Viridiplantae</taxon>
        <taxon>Streptophyta</taxon>
        <taxon>Embryophyta</taxon>
        <taxon>Tracheophyta</taxon>
        <taxon>Spermatophyta</taxon>
        <taxon>Magnoliopsida</taxon>
        <taxon>eudicotyledons</taxon>
        <taxon>Gunneridae</taxon>
        <taxon>Pentapetalae</taxon>
        <taxon>rosids</taxon>
        <taxon>malvids</taxon>
        <taxon>Myrtales</taxon>
        <taxon>Lythraceae</taxon>
        <taxon>Punica</taxon>
    </lineage>
</organism>
<dbReference type="InterPro" id="IPR007848">
    <property type="entry name" value="Small_mtfrase_dom"/>
</dbReference>
<reference evidence="5" key="2">
    <citation type="submission" date="2017-06" db="EMBL/GenBank/DDBJ databases">
        <title>The pomegranate genome and the genomics of punicalagin biosynthesis.</title>
        <authorList>
            <person name="Xu C."/>
        </authorList>
    </citation>
    <scope>NUCLEOTIDE SEQUENCE [LARGE SCALE GENOMIC DNA]</scope>
    <source>
        <tissue evidence="5">Fresh leaf</tissue>
    </source>
</reference>
<evidence type="ECO:0000313" key="5">
    <source>
        <dbReference type="EMBL" id="OWM88536.1"/>
    </source>
</evidence>
<evidence type="ECO:0000256" key="2">
    <source>
        <dbReference type="ARBA" id="ARBA00022679"/>
    </source>
</evidence>
<evidence type="ECO:0000256" key="3">
    <source>
        <dbReference type="ARBA" id="ARBA00022691"/>
    </source>
</evidence>
<name>A0A218XV76_PUNGR</name>
<dbReference type="InterPro" id="IPR052663">
    <property type="entry name" value="RF_glutamine_MTase_cyano"/>
</dbReference>
<evidence type="ECO:0000259" key="4">
    <source>
        <dbReference type="Pfam" id="PF05175"/>
    </source>
</evidence>
<dbReference type="GO" id="GO:0032259">
    <property type="term" value="P:methylation"/>
    <property type="evidence" value="ECO:0007669"/>
    <property type="project" value="UniProtKB-KW"/>
</dbReference>
<accession>A0A218XV76</accession>
<reference evidence="6" key="1">
    <citation type="journal article" date="2017" name="Plant J.">
        <title>The pomegranate (Punica granatum L.) genome and the genomics of punicalagin biosynthesis.</title>
        <authorList>
            <person name="Qin G."/>
            <person name="Xu C."/>
            <person name="Ming R."/>
            <person name="Tang H."/>
            <person name="Guyot R."/>
            <person name="Kramer E.M."/>
            <person name="Hu Y."/>
            <person name="Yi X."/>
            <person name="Qi Y."/>
            <person name="Xu X."/>
            <person name="Gao Z."/>
            <person name="Pan H."/>
            <person name="Jian J."/>
            <person name="Tian Y."/>
            <person name="Yue Z."/>
            <person name="Xu Y."/>
        </authorList>
    </citation>
    <scope>NUCLEOTIDE SEQUENCE [LARGE SCALE GENOMIC DNA]</scope>
    <source>
        <strain evidence="6">cv. Dabenzi</strain>
    </source>
</reference>
<dbReference type="EMBL" id="MTKT01000790">
    <property type="protein sequence ID" value="OWM88536.1"/>
    <property type="molecule type" value="Genomic_DNA"/>
</dbReference>
<dbReference type="AlphaFoldDB" id="A0A218XV76"/>
<keyword evidence="3" id="KW-0949">S-adenosyl-L-methionine</keyword>
<dbReference type="InterPro" id="IPR029063">
    <property type="entry name" value="SAM-dependent_MTases_sf"/>
</dbReference>
<dbReference type="SUPFAM" id="SSF53335">
    <property type="entry name" value="S-adenosyl-L-methionine-dependent methyltransferases"/>
    <property type="match status" value="1"/>
</dbReference>
<dbReference type="Proteomes" id="UP000515151">
    <property type="component" value="Chromosome 7"/>
</dbReference>
<evidence type="ECO:0000313" key="6">
    <source>
        <dbReference type="Proteomes" id="UP000197138"/>
    </source>
</evidence>
<reference evidence="7" key="3">
    <citation type="journal article" date="2020" name="Plant Biotechnol. J.">
        <title>The pomegranate (Punica granatum L.) draft genome dissects genetic divergence between soft- and hard-seeded cultivars.</title>
        <authorList>
            <person name="Luo X."/>
            <person name="Li H."/>
            <person name="Wu Z."/>
            <person name="Yao W."/>
            <person name="Zhao P."/>
            <person name="Cao D."/>
            <person name="Yu H."/>
            <person name="Li K."/>
            <person name="Poudel K."/>
            <person name="Zhao D."/>
            <person name="Zhang F."/>
            <person name="Xia X."/>
            <person name="Chen L."/>
            <person name="Wang Q."/>
            <person name="Jing D."/>
            <person name="Cao S."/>
        </authorList>
    </citation>
    <scope>NUCLEOTIDE SEQUENCE [LARGE SCALE GENOMIC DNA]</scope>
</reference>
<dbReference type="Proteomes" id="UP000197138">
    <property type="component" value="Unassembled WGS sequence"/>
</dbReference>
<sequence>MKLKAVRFVGSVGGLSSSSSSFLRLPPRFFLFPHQRPRSISSSAALSSVPRLRLSSSSTTWPPTSHSHSHSHSLLPQLPLFLRPPKYAASLSDLQIWHDWAKSLAASVGSTFLDSDNGPHSSLLCRELGWLLEDALPEGTDPSSLLSQMRLGAPTDRVKLKVGIRDLYSLWRRRIEERRPFQYIVGCEHWRDLVLSVQEGVLIPRPETEILVDLVADAVVSKVNARLNDRVWADLGTGSGAIAIGIARALGSGGCRKVIATDLSSVAAQVASFNVQRYGLQDIIEVREGSWFEPLKEFQGKLTGLVSNPPYIPSMNIPGLQAEVGKHEPRLALDGGADGLDDLLHLCHGAASMLRPGGYFAFETNGERQCKFLVDYMENELKGSFLDIQVVSDFAGFQRFVTGFRQ</sequence>
<dbReference type="InterPro" id="IPR004556">
    <property type="entry name" value="HemK-like"/>
</dbReference>
<dbReference type="Pfam" id="PF05175">
    <property type="entry name" value="MTS"/>
    <property type="match status" value="1"/>
</dbReference>
<dbReference type="NCBIfam" id="TIGR00536">
    <property type="entry name" value="hemK_fam"/>
    <property type="match status" value="1"/>
</dbReference>
<evidence type="ECO:0000313" key="7">
    <source>
        <dbReference type="Proteomes" id="UP000515151"/>
    </source>
</evidence>